<protein>
    <submittedName>
        <fullName evidence="2">Uncharacterized protein</fullName>
    </submittedName>
</protein>
<proteinExistence type="predicted"/>
<dbReference type="AlphaFoldDB" id="A0A1F6XLC0"/>
<sequence length="346" mass="39403">MALIIFVIGGIFLQGLRKISEDPPYKGQRTRWGKRLEGEFVDEGWHFFLLYPFFDGFVPVKMERVTFKVVSEKTRTPDRADSKVPVSVTFRPDSSLLITYLNNGGEEGIKKQLEGMVMKRIREWASGNEEGPATWVELNQSQAEAASVLVRKIVGKHLTDIGDGPQQEVPTWIWLRYFSRPRPTKHSENEKIWADPDNSWKKVTDVIKKIEDAQPGSSTTLEKKVGERRKEISELQQGTARISLPDLGIILERLNLEDIDVLGEVAKVAESEAREEQERKAEDLELKFVRERIAELMLPPFNYDKGEARDIVQTERGKVVRAIKDNKISVDATTAEMVVAIMGRKP</sequence>
<name>A0A1F6XLC0_9BACT</name>
<dbReference type="STRING" id="1801780.A2917_01890"/>
<accession>A0A1F6XLC0</accession>
<comment type="caution">
    <text evidence="2">The sequence shown here is derived from an EMBL/GenBank/DDBJ whole genome shotgun (WGS) entry which is preliminary data.</text>
</comment>
<dbReference type="Proteomes" id="UP000178104">
    <property type="component" value="Unassembled WGS sequence"/>
</dbReference>
<evidence type="ECO:0000313" key="3">
    <source>
        <dbReference type="Proteomes" id="UP000178104"/>
    </source>
</evidence>
<keyword evidence="1" id="KW-0175">Coiled coil</keyword>
<organism evidence="2 3">
    <name type="scientific">Candidatus Nomurabacteria bacterium RIFCSPLOWO2_01_FULL_42_17</name>
    <dbReference type="NCBI Taxonomy" id="1801780"/>
    <lineage>
        <taxon>Bacteria</taxon>
        <taxon>Candidatus Nomuraibacteriota</taxon>
    </lineage>
</organism>
<feature type="coiled-coil region" evidence="1">
    <location>
        <begin position="267"/>
        <end position="294"/>
    </location>
</feature>
<gene>
    <name evidence="2" type="ORF">A2917_01890</name>
</gene>
<reference evidence="2 3" key="1">
    <citation type="journal article" date="2016" name="Nat. Commun.">
        <title>Thousands of microbial genomes shed light on interconnected biogeochemical processes in an aquifer system.</title>
        <authorList>
            <person name="Anantharaman K."/>
            <person name="Brown C.T."/>
            <person name="Hug L.A."/>
            <person name="Sharon I."/>
            <person name="Castelle C.J."/>
            <person name="Probst A.J."/>
            <person name="Thomas B.C."/>
            <person name="Singh A."/>
            <person name="Wilkins M.J."/>
            <person name="Karaoz U."/>
            <person name="Brodie E.L."/>
            <person name="Williams K.H."/>
            <person name="Hubbard S.S."/>
            <person name="Banfield J.F."/>
        </authorList>
    </citation>
    <scope>NUCLEOTIDE SEQUENCE [LARGE SCALE GENOMIC DNA]</scope>
</reference>
<evidence type="ECO:0000256" key="1">
    <source>
        <dbReference type="SAM" id="Coils"/>
    </source>
</evidence>
<evidence type="ECO:0000313" key="2">
    <source>
        <dbReference type="EMBL" id="OGI94935.1"/>
    </source>
</evidence>
<dbReference type="EMBL" id="MFVE01000009">
    <property type="protein sequence ID" value="OGI94935.1"/>
    <property type="molecule type" value="Genomic_DNA"/>
</dbReference>